<protein>
    <recommendedName>
        <fullName evidence="7">TLC domain-containing protein</fullName>
    </recommendedName>
</protein>
<keyword evidence="9" id="KW-1185">Reference proteome</keyword>
<evidence type="ECO:0000256" key="1">
    <source>
        <dbReference type="ARBA" id="ARBA00004141"/>
    </source>
</evidence>
<feature type="transmembrane region" description="Helical" evidence="6">
    <location>
        <begin position="195"/>
        <end position="211"/>
    </location>
</feature>
<evidence type="ECO:0000256" key="5">
    <source>
        <dbReference type="PROSITE-ProRule" id="PRU00205"/>
    </source>
</evidence>
<dbReference type="Proteomes" id="UP001497444">
    <property type="component" value="Chromosome 18"/>
</dbReference>
<feature type="transmembrane region" description="Helical" evidence="6">
    <location>
        <begin position="231"/>
        <end position="251"/>
    </location>
</feature>
<comment type="subcellular location">
    <subcellularLocation>
        <location evidence="1">Membrane</location>
        <topology evidence="1">Multi-pass membrane protein</topology>
    </subcellularLocation>
</comment>
<dbReference type="PANTHER" id="PTHR13439">
    <property type="entry name" value="CT120 PROTEIN"/>
    <property type="match status" value="1"/>
</dbReference>
<accession>A0ABP0WHL2</accession>
<dbReference type="EMBL" id="OZ020113">
    <property type="protein sequence ID" value="CAK9266363.1"/>
    <property type="molecule type" value="Genomic_DNA"/>
</dbReference>
<evidence type="ECO:0000256" key="4">
    <source>
        <dbReference type="ARBA" id="ARBA00023136"/>
    </source>
</evidence>
<feature type="domain" description="TLC" evidence="7">
    <location>
        <begin position="89"/>
        <end position="298"/>
    </location>
</feature>
<keyword evidence="4 5" id="KW-0472">Membrane</keyword>
<keyword evidence="3 6" id="KW-1133">Transmembrane helix</keyword>
<evidence type="ECO:0000256" key="6">
    <source>
        <dbReference type="SAM" id="Phobius"/>
    </source>
</evidence>
<dbReference type="InterPro" id="IPR050846">
    <property type="entry name" value="TLCD"/>
</dbReference>
<feature type="transmembrane region" description="Helical" evidence="6">
    <location>
        <begin position="97"/>
        <end position="116"/>
    </location>
</feature>
<proteinExistence type="predicted"/>
<reference evidence="8" key="1">
    <citation type="submission" date="2024-02" db="EMBL/GenBank/DDBJ databases">
        <authorList>
            <consortium name="ELIXIR-Norway"/>
            <consortium name="Elixir Norway"/>
        </authorList>
    </citation>
    <scope>NUCLEOTIDE SEQUENCE</scope>
</reference>
<feature type="transmembrane region" description="Helical" evidence="6">
    <location>
        <begin position="271"/>
        <end position="290"/>
    </location>
</feature>
<gene>
    <name evidence="8" type="ORF">CSSPJE1EN1_LOCUS11841</name>
</gene>
<sequence length="304" mass="34586">MVGSDQQGKCKEDQSAEKALANAWKRDFAGLFFAALLILWVGLVLISIQLGHTELWPVIVGLVFFEVSSRVFSSFVMSNPSLFQGLALESCPDFLNTSISLLHSTIIALAVVTLLAREAQVSRLEKMLSHDVLYSKPWPGAQITLGVSCGYFAYDQWDMLQKHLYNPRSPSLLIHHAVLLTCFTPAIYLNRCINYLILTLVCEVHSVFLHLRKVRKLSMTRHSRSSWGTLIMWFLNWIAYFITRLAFHIYITIKLLQDASKFPKGFEWPMALTGMLGLNVLNFSLGHGLLKAYRKEKLFLEHPH</sequence>
<evidence type="ECO:0000259" key="7">
    <source>
        <dbReference type="PROSITE" id="PS50922"/>
    </source>
</evidence>
<dbReference type="Pfam" id="PF03798">
    <property type="entry name" value="TRAM_LAG1_CLN8"/>
    <property type="match status" value="1"/>
</dbReference>
<feature type="transmembrane region" description="Helical" evidence="6">
    <location>
        <begin position="28"/>
        <end position="48"/>
    </location>
</feature>
<evidence type="ECO:0000313" key="9">
    <source>
        <dbReference type="Proteomes" id="UP001497444"/>
    </source>
</evidence>
<keyword evidence="2 5" id="KW-0812">Transmembrane</keyword>
<dbReference type="PANTHER" id="PTHR13439:SF4">
    <property type="entry name" value="TLC DOMAIN-CONTAINING PROTEIN"/>
    <property type="match status" value="1"/>
</dbReference>
<dbReference type="InterPro" id="IPR006634">
    <property type="entry name" value="TLC-dom"/>
</dbReference>
<feature type="transmembrane region" description="Helical" evidence="6">
    <location>
        <begin position="172"/>
        <end position="189"/>
    </location>
</feature>
<dbReference type="SMART" id="SM00724">
    <property type="entry name" value="TLC"/>
    <property type="match status" value="1"/>
</dbReference>
<dbReference type="PROSITE" id="PS50922">
    <property type="entry name" value="TLC"/>
    <property type="match status" value="1"/>
</dbReference>
<name>A0ABP0WHL2_9BRYO</name>
<organism evidence="8 9">
    <name type="scientific">Sphagnum jensenii</name>
    <dbReference type="NCBI Taxonomy" id="128206"/>
    <lineage>
        <taxon>Eukaryota</taxon>
        <taxon>Viridiplantae</taxon>
        <taxon>Streptophyta</taxon>
        <taxon>Embryophyta</taxon>
        <taxon>Bryophyta</taxon>
        <taxon>Sphagnophytina</taxon>
        <taxon>Sphagnopsida</taxon>
        <taxon>Sphagnales</taxon>
        <taxon>Sphagnaceae</taxon>
        <taxon>Sphagnum</taxon>
    </lineage>
</organism>
<evidence type="ECO:0000313" key="8">
    <source>
        <dbReference type="EMBL" id="CAK9266363.1"/>
    </source>
</evidence>
<evidence type="ECO:0000256" key="2">
    <source>
        <dbReference type="ARBA" id="ARBA00022692"/>
    </source>
</evidence>
<evidence type="ECO:0000256" key="3">
    <source>
        <dbReference type="ARBA" id="ARBA00022989"/>
    </source>
</evidence>